<comment type="caution">
    <text evidence="2">The sequence shown here is derived from an EMBL/GenBank/DDBJ whole genome shotgun (WGS) entry which is preliminary data.</text>
</comment>
<keyword evidence="1" id="KW-1133">Transmembrane helix</keyword>
<feature type="transmembrane region" description="Helical" evidence="1">
    <location>
        <begin position="20"/>
        <end position="44"/>
    </location>
</feature>
<accession>A0A846H5C8</accession>
<proteinExistence type="predicted"/>
<keyword evidence="1" id="KW-0812">Transmembrane</keyword>
<name>A0A846H5C8_9CYAN</name>
<dbReference type="EMBL" id="JTCM02000005">
    <property type="protein sequence ID" value="NEU71844.1"/>
    <property type="molecule type" value="Genomic_DNA"/>
</dbReference>
<keyword evidence="1" id="KW-0472">Membrane</keyword>
<evidence type="ECO:0000256" key="1">
    <source>
        <dbReference type="SAM" id="Phobius"/>
    </source>
</evidence>
<dbReference type="AlphaFoldDB" id="A0A846H5C8"/>
<protein>
    <submittedName>
        <fullName evidence="2">Uncharacterized protein</fullName>
    </submittedName>
</protein>
<keyword evidence="3" id="KW-1185">Reference proteome</keyword>
<evidence type="ECO:0000313" key="3">
    <source>
        <dbReference type="Proteomes" id="UP000031549"/>
    </source>
</evidence>
<evidence type="ECO:0000313" key="2">
    <source>
        <dbReference type="EMBL" id="NEU71844.1"/>
    </source>
</evidence>
<reference evidence="2 3" key="1">
    <citation type="journal article" date="2015" name="Genome Announc.">
        <title>Draft Genome Sequence of Cyanobacterium Hassallia byssoidea Strain VB512170, Isolated from Monuments in India.</title>
        <authorList>
            <person name="Singh D."/>
            <person name="Chandrababunaidu M.M."/>
            <person name="Panda A."/>
            <person name="Sen D."/>
            <person name="Bhattacharyya S."/>
            <person name="Adhikary S.P."/>
            <person name="Tripathy S."/>
        </authorList>
    </citation>
    <scope>NUCLEOTIDE SEQUENCE [LARGE SCALE GENOMIC DNA]</scope>
    <source>
        <strain evidence="2 3">VB512170</strain>
    </source>
</reference>
<dbReference type="Proteomes" id="UP000031549">
    <property type="component" value="Unassembled WGS sequence"/>
</dbReference>
<sequence length="260" mass="28871">MLKSRSKSQPARLLSYGETVPALVAIAIVGLLSAQILTFLILIINFGMISSINRYVKGMTFVQLEDGSTRRAKSLGPNERTDKTIKTFVSGSLIKIFNWNGLIETKENGEILTKPDKGIEIQTDKGVRKRIPTLTWSAAFALSERQDFRASFLKKLALMIPEGIFNGNAQVSLIPRHMSEPRKISDGKWEVDFIATLVTFDRDKNQGGGVTFNKTITVEAIDTPQSPPKTTELAEKIYSARESGLEITQIVELDLGKNRK</sequence>
<organism evidence="2 3">
    <name type="scientific">Hassallia byssoidea VB512170</name>
    <dbReference type="NCBI Taxonomy" id="1304833"/>
    <lineage>
        <taxon>Bacteria</taxon>
        <taxon>Bacillati</taxon>
        <taxon>Cyanobacteriota</taxon>
        <taxon>Cyanophyceae</taxon>
        <taxon>Nostocales</taxon>
        <taxon>Tolypothrichaceae</taxon>
        <taxon>Hassallia</taxon>
    </lineage>
</organism>
<gene>
    <name evidence="2" type="ORF">PI95_004450</name>
</gene>
<dbReference type="RefSeq" id="WP_039744460.1">
    <property type="nucleotide sequence ID" value="NZ_JTCM02000005.1"/>
</dbReference>